<dbReference type="EMBL" id="JABVED010000034">
    <property type="protein sequence ID" value="MBC6451564.1"/>
    <property type="molecule type" value="Genomic_DNA"/>
</dbReference>
<dbReference type="InterPro" id="IPR025680">
    <property type="entry name" value="DddI"/>
</dbReference>
<sequence length="124" mass="12632">MTLNASIAIVDGGVPGGKSLPIASPEDITGLVDLLRGPGSFTATIEADNAVLDAHIEHGFGYLLYSGDEAFAYSQGDPDSPAVIESEVGFPQGAGVPLETFAAALAEFLADSDTPPPSVAWQDA</sequence>
<dbReference type="RefSeq" id="WP_187224632.1">
    <property type="nucleotide sequence ID" value="NZ_JABVED010000034.1"/>
</dbReference>
<accession>A0ABR7LGR8</accession>
<evidence type="ECO:0000313" key="2">
    <source>
        <dbReference type="Proteomes" id="UP000734823"/>
    </source>
</evidence>
<reference evidence="1 2" key="1">
    <citation type="submission" date="2020-06" db="EMBL/GenBank/DDBJ databases">
        <title>Actinokineospora xiongansis sp. nov., isolated from soil of Baiyangdian.</title>
        <authorList>
            <person name="Zhang X."/>
        </authorList>
    </citation>
    <scope>NUCLEOTIDE SEQUENCE [LARGE SCALE GENOMIC DNA]</scope>
    <source>
        <strain evidence="1 2">HBU206404</strain>
    </source>
</reference>
<protein>
    <recommendedName>
        <fullName evidence="3">Immunity protein Imm1</fullName>
    </recommendedName>
</protein>
<dbReference type="Proteomes" id="UP000734823">
    <property type="component" value="Unassembled WGS sequence"/>
</dbReference>
<evidence type="ECO:0000313" key="1">
    <source>
        <dbReference type="EMBL" id="MBC6451564.1"/>
    </source>
</evidence>
<comment type="caution">
    <text evidence="1">The sequence shown here is derived from an EMBL/GenBank/DDBJ whole genome shotgun (WGS) entry which is preliminary data.</text>
</comment>
<evidence type="ECO:0008006" key="3">
    <source>
        <dbReference type="Google" id="ProtNLM"/>
    </source>
</evidence>
<dbReference type="Pfam" id="PF14430">
    <property type="entry name" value="Imm1"/>
    <property type="match status" value="1"/>
</dbReference>
<name>A0ABR7LGR8_9PSEU</name>
<organism evidence="1 2">
    <name type="scientific">Actinokineospora xionganensis</name>
    <dbReference type="NCBI Taxonomy" id="2684470"/>
    <lineage>
        <taxon>Bacteria</taxon>
        <taxon>Bacillati</taxon>
        <taxon>Actinomycetota</taxon>
        <taxon>Actinomycetes</taxon>
        <taxon>Pseudonocardiales</taxon>
        <taxon>Pseudonocardiaceae</taxon>
        <taxon>Actinokineospora</taxon>
    </lineage>
</organism>
<keyword evidence="2" id="KW-1185">Reference proteome</keyword>
<proteinExistence type="predicted"/>
<gene>
    <name evidence="1" type="ORF">GPZ80_30915</name>
</gene>